<dbReference type="GO" id="GO:0017178">
    <property type="term" value="F:diphthine-ammonia ligase activity"/>
    <property type="evidence" value="ECO:0007669"/>
    <property type="project" value="UniProtKB-EC"/>
</dbReference>
<dbReference type="GO" id="GO:0017183">
    <property type="term" value="P:protein histidyl modification to diphthamide"/>
    <property type="evidence" value="ECO:0007669"/>
    <property type="project" value="TreeGrafter"/>
</dbReference>
<dbReference type="CDD" id="cd06155">
    <property type="entry name" value="eu_AANH_C_1"/>
    <property type="match status" value="1"/>
</dbReference>
<dbReference type="Pfam" id="PF01042">
    <property type="entry name" value="Ribonuc_L-PSP"/>
    <property type="match status" value="1"/>
</dbReference>
<dbReference type="SUPFAM" id="SSF52402">
    <property type="entry name" value="Adenine nucleotide alpha hydrolases-like"/>
    <property type="match status" value="1"/>
</dbReference>
<dbReference type="VEuPathDB" id="FungiDB:AAP_03606"/>
<sequence length="807" mass="88589">MAQLNVICLISGGKDSLFSILHCLKHGHKIVALANLHPLIPENQECEGEGEDMDSFMYQTIGHSIVPLYEQALGIPLYREPIRGRAVNADRDYQVNPLQAAEDLHNTQATSEDETESIFTLLQRIMKEHPEANAVSAGAIMSSYQRTRIENVAGRLGLTPLAYLWQYPVLPQPPERPYEQKTLGLLEDMALCGCEARIIKVASGGLDSDVLWGDVASRDGATRRALLKSLRSFFIMCGSDASSAIELEGAVLGEGGEYESLALDGPSFLWKMRIVVDKVDKVCGDGGAASVRFTGAHCVAKDHAPEEERPTLASVRQPALLDSRFSQALDSWIQQKENILRHIMTPTPAPISQCISLGHMESVVSSHGESAWSVSNLKGGPSDLGAKAQMQCIAANLVHIIKYQNGSVPLDGIPSSPCTTGDIIFATVLLRHMSDFAAVNEIYASLFTRPNPPARVAIACGDQLPSGCDVMCSFLFDKGERSRRDGLHVQSRSYWAPANIGPYSQAISVPGHAGSTLSEGGCVYIAGQIPLCPPTMELAWGKPATSLSWYDAFLSRATLSLQHLWRIGEAMQVNWWLGAVAFLSGDYKISHKAVSAYKIWWEMHDLTQRSSSFDDEDADAILDAWDIKYGRRHHIESPMEEMRTKKIPDWDINMGDTVTLPPFLAVQVAELPRDSDIEWQALGACAKEVNVKSEEVELSEGKGSSHMRAKIVQTTTIGSGASIFCYIPYLDSADDLDETLIKISRVLRNNLEAQAPDVLQQGQTPYTVLYTCYTPNLSPWNLQIVPCRSIWDEKGLPMAAALVIHVR</sequence>
<evidence type="ECO:0000256" key="4">
    <source>
        <dbReference type="ARBA" id="ARBA00031552"/>
    </source>
</evidence>
<dbReference type="Gene3D" id="3.40.50.620">
    <property type="entry name" value="HUPs"/>
    <property type="match status" value="1"/>
</dbReference>
<dbReference type="Gene3D" id="3.90.1490.10">
    <property type="entry name" value="putative n-type atp pyrophosphatase, domain 2"/>
    <property type="match status" value="1"/>
</dbReference>
<dbReference type="FunFam" id="3.40.50.620:FF:000145">
    <property type="entry name" value="ATP-binding domain containing protein"/>
    <property type="match status" value="1"/>
</dbReference>
<dbReference type="PANTHER" id="PTHR12196">
    <property type="entry name" value="DOMAIN OF UNKNOWN FUNCTION 71 DUF71 -CONTAINING PROTEIN"/>
    <property type="match status" value="1"/>
</dbReference>
<dbReference type="Pfam" id="PF01902">
    <property type="entry name" value="Diphthami_syn_2"/>
    <property type="match status" value="1"/>
</dbReference>
<evidence type="ECO:0000256" key="2">
    <source>
        <dbReference type="ARBA" id="ARBA00018426"/>
    </source>
</evidence>
<protein>
    <recommendedName>
        <fullName evidence="2">Diphthine--ammonia ligase</fullName>
        <ecNumber evidence="1">6.3.1.14</ecNumber>
    </recommendedName>
    <alternativeName>
        <fullName evidence="3">Diphthamide synthase</fullName>
    </alternativeName>
    <alternativeName>
        <fullName evidence="4">Diphthamide synthetase</fullName>
    </alternativeName>
</protein>
<evidence type="ECO:0000256" key="5">
    <source>
        <dbReference type="ARBA" id="ARBA00048108"/>
    </source>
</evidence>
<keyword evidence="8" id="KW-1185">Reference proteome</keyword>
<gene>
    <name evidence="7" type="ORF">AAP_03606</name>
</gene>
<dbReference type="CDD" id="cd01994">
    <property type="entry name" value="AANH_PF0828-like"/>
    <property type="match status" value="1"/>
</dbReference>
<evidence type="ECO:0000256" key="1">
    <source>
        <dbReference type="ARBA" id="ARBA00012089"/>
    </source>
</evidence>
<evidence type="ECO:0000259" key="6">
    <source>
        <dbReference type="Pfam" id="PF01902"/>
    </source>
</evidence>
<dbReference type="EMBL" id="AZGZ01000015">
    <property type="protein sequence ID" value="KZZ90965.1"/>
    <property type="molecule type" value="Genomic_DNA"/>
</dbReference>
<evidence type="ECO:0000313" key="8">
    <source>
        <dbReference type="Proteomes" id="UP000242877"/>
    </source>
</evidence>
<evidence type="ECO:0000256" key="3">
    <source>
        <dbReference type="ARBA" id="ARBA00029814"/>
    </source>
</evidence>
<dbReference type="InterPro" id="IPR002761">
    <property type="entry name" value="Diphthami_syn_dom"/>
</dbReference>
<dbReference type="InterPro" id="IPR030662">
    <property type="entry name" value="DPH6/MJ0570"/>
</dbReference>
<reference evidence="7 8" key="1">
    <citation type="journal article" date="2016" name="Genome Biol. Evol.">
        <title>Divergent and convergent evolution of fungal pathogenicity.</title>
        <authorList>
            <person name="Shang Y."/>
            <person name="Xiao G."/>
            <person name="Zheng P."/>
            <person name="Cen K."/>
            <person name="Zhan S."/>
            <person name="Wang C."/>
        </authorList>
    </citation>
    <scope>NUCLEOTIDE SEQUENCE [LARGE SCALE GENOMIC DNA]</scope>
    <source>
        <strain evidence="7 8">ARSEF 7405</strain>
    </source>
</reference>
<comment type="catalytic activity">
    <reaction evidence="5">
        <text>diphthine-[translation elongation factor 2] + NH4(+) + ATP = diphthamide-[translation elongation factor 2] + AMP + diphosphate + H(+)</text>
        <dbReference type="Rhea" id="RHEA:19753"/>
        <dbReference type="Rhea" id="RHEA-COMP:10172"/>
        <dbReference type="Rhea" id="RHEA-COMP:10174"/>
        <dbReference type="ChEBI" id="CHEBI:15378"/>
        <dbReference type="ChEBI" id="CHEBI:16692"/>
        <dbReference type="ChEBI" id="CHEBI:28938"/>
        <dbReference type="ChEBI" id="CHEBI:30616"/>
        <dbReference type="ChEBI" id="CHEBI:33019"/>
        <dbReference type="ChEBI" id="CHEBI:82696"/>
        <dbReference type="ChEBI" id="CHEBI:456215"/>
        <dbReference type="EC" id="6.3.1.14"/>
    </reaction>
</comment>
<accession>A0A167Y7V0</accession>
<name>A0A167Y7V0_9EURO</name>
<evidence type="ECO:0000313" key="7">
    <source>
        <dbReference type="EMBL" id="KZZ90965.1"/>
    </source>
</evidence>
<dbReference type="InterPro" id="IPR035959">
    <property type="entry name" value="RutC-like_sf"/>
</dbReference>
<dbReference type="Gene3D" id="3.30.1330.40">
    <property type="entry name" value="RutC-like"/>
    <property type="match status" value="2"/>
</dbReference>
<dbReference type="OrthoDB" id="686384at2759"/>
<comment type="caution">
    <text evidence="7">The sequence shown here is derived from an EMBL/GenBank/DDBJ whole genome shotgun (WGS) entry which is preliminary data.</text>
</comment>
<dbReference type="PANTHER" id="PTHR12196:SF2">
    <property type="entry name" value="DIPHTHINE--AMMONIA LIGASE"/>
    <property type="match status" value="1"/>
</dbReference>
<organism evidence="7 8">
    <name type="scientific">Ascosphaera apis ARSEF 7405</name>
    <dbReference type="NCBI Taxonomy" id="392613"/>
    <lineage>
        <taxon>Eukaryota</taxon>
        <taxon>Fungi</taxon>
        <taxon>Dikarya</taxon>
        <taxon>Ascomycota</taxon>
        <taxon>Pezizomycotina</taxon>
        <taxon>Eurotiomycetes</taxon>
        <taxon>Eurotiomycetidae</taxon>
        <taxon>Onygenales</taxon>
        <taxon>Ascosphaeraceae</taxon>
        <taxon>Ascosphaera</taxon>
    </lineage>
</organism>
<dbReference type="CDD" id="cd06156">
    <property type="entry name" value="eu_AANH_C_2"/>
    <property type="match status" value="1"/>
</dbReference>
<feature type="domain" description="Diphthamide synthase" evidence="6">
    <location>
        <begin position="107"/>
        <end position="167"/>
    </location>
</feature>
<dbReference type="InterPro" id="IPR006175">
    <property type="entry name" value="YjgF/YER057c/UK114"/>
</dbReference>
<dbReference type="EC" id="6.3.1.14" evidence="1"/>
<dbReference type="AlphaFoldDB" id="A0A167Y7V0"/>
<dbReference type="InterPro" id="IPR014729">
    <property type="entry name" value="Rossmann-like_a/b/a_fold"/>
</dbReference>
<proteinExistence type="predicted"/>
<dbReference type="SUPFAM" id="SSF55298">
    <property type="entry name" value="YjgF-like"/>
    <property type="match status" value="2"/>
</dbReference>
<dbReference type="Proteomes" id="UP000242877">
    <property type="component" value="Unassembled WGS sequence"/>
</dbReference>